<evidence type="ECO:0000313" key="1">
    <source>
        <dbReference type="EMBL" id="KAF6453568.1"/>
    </source>
</evidence>
<dbReference type="Proteomes" id="UP000550707">
    <property type="component" value="Unassembled WGS sequence"/>
</dbReference>
<accession>A0A7J8G104</accession>
<proteinExistence type="predicted"/>
<evidence type="ECO:0000313" key="2">
    <source>
        <dbReference type="Proteomes" id="UP000550707"/>
    </source>
</evidence>
<keyword evidence="2" id="KW-1185">Reference proteome</keyword>
<protein>
    <submittedName>
        <fullName evidence="1">Proline rich 13</fullName>
    </submittedName>
</protein>
<reference evidence="1 2" key="1">
    <citation type="journal article" date="2020" name="Nature">
        <title>Six reference-quality genomes reveal evolution of bat adaptations.</title>
        <authorList>
            <person name="Jebb D."/>
            <person name="Huang Z."/>
            <person name="Pippel M."/>
            <person name="Hughes G.M."/>
            <person name="Lavrichenko K."/>
            <person name="Devanna P."/>
            <person name="Winkler S."/>
            <person name="Jermiin L.S."/>
            <person name="Skirmuntt E.C."/>
            <person name="Katzourakis A."/>
            <person name="Burkitt-Gray L."/>
            <person name="Ray D.A."/>
            <person name="Sullivan K.A.M."/>
            <person name="Roscito J.G."/>
            <person name="Kirilenko B.M."/>
            <person name="Davalos L.M."/>
            <person name="Corthals A.P."/>
            <person name="Power M.L."/>
            <person name="Jones G."/>
            <person name="Ransome R.D."/>
            <person name="Dechmann D.K.N."/>
            <person name="Locatelli A.G."/>
            <person name="Puechmaille S.J."/>
            <person name="Fedrigo O."/>
            <person name="Jarvis E.D."/>
            <person name="Hiller M."/>
            <person name="Vernes S.C."/>
            <person name="Myers E.W."/>
            <person name="Teeling E.C."/>
        </authorList>
    </citation>
    <scope>NUCLEOTIDE SEQUENCE [LARGE SCALE GENOMIC DNA]</scope>
    <source>
        <strain evidence="1">MMolMol1</strain>
        <tissue evidence="1">Muscle</tissue>
    </source>
</reference>
<organism evidence="1 2">
    <name type="scientific">Molossus molossus</name>
    <name type="common">Pallas' mastiff bat</name>
    <name type="synonym">Vespertilio molossus</name>
    <dbReference type="NCBI Taxonomy" id="27622"/>
    <lineage>
        <taxon>Eukaryota</taxon>
        <taxon>Metazoa</taxon>
        <taxon>Chordata</taxon>
        <taxon>Craniata</taxon>
        <taxon>Vertebrata</taxon>
        <taxon>Euteleostomi</taxon>
        <taxon>Mammalia</taxon>
        <taxon>Eutheria</taxon>
        <taxon>Laurasiatheria</taxon>
        <taxon>Chiroptera</taxon>
        <taxon>Yangochiroptera</taxon>
        <taxon>Molossidae</taxon>
        <taxon>Molossus</taxon>
    </lineage>
</organism>
<gene>
    <name evidence="1" type="ORF">HJG59_014877</name>
</gene>
<dbReference type="EMBL" id="JACASF010000010">
    <property type="protein sequence ID" value="KAF6453568.1"/>
    <property type="molecule type" value="Genomic_DNA"/>
</dbReference>
<name>A0A7J8G104_MOLMO</name>
<sequence length="86" mass="9517">MLGSQGQIRIPLMSGTLEVLILSIHRLSILSFLQAPFPLPQDLPRGIQLSPQSGPFILHHNQLIQDANHQVPTPLHTHHLPLACLL</sequence>
<comment type="caution">
    <text evidence="1">The sequence shown here is derived from an EMBL/GenBank/DDBJ whole genome shotgun (WGS) entry which is preliminary data.</text>
</comment>
<dbReference type="AlphaFoldDB" id="A0A7J8G104"/>